<keyword evidence="3" id="KW-1185">Reference proteome</keyword>
<evidence type="ECO:0000313" key="3">
    <source>
        <dbReference type="Proteomes" id="UP001230951"/>
    </source>
</evidence>
<gene>
    <name evidence="1" type="ORF">J2S90_000104</name>
    <name evidence="2" type="ORF">J2S93_001599</name>
</gene>
<accession>A0AAW8DDL3</accession>
<organism evidence="1 4">
    <name type="scientific">Arthrobacter bambusae</name>
    <dbReference type="NCBI Taxonomy" id="1338426"/>
    <lineage>
        <taxon>Bacteria</taxon>
        <taxon>Bacillati</taxon>
        <taxon>Actinomycetota</taxon>
        <taxon>Actinomycetes</taxon>
        <taxon>Micrococcales</taxon>
        <taxon>Micrococcaceae</taxon>
        <taxon>Arthrobacter</taxon>
    </lineage>
</organism>
<dbReference type="Proteomes" id="UP001242995">
    <property type="component" value="Unassembled WGS sequence"/>
</dbReference>
<dbReference type="RefSeq" id="WP_306958787.1">
    <property type="nucleotide sequence ID" value="NZ_JAUSRG010000001.1"/>
</dbReference>
<dbReference type="Proteomes" id="UP001230951">
    <property type="component" value="Unassembled WGS sequence"/>
</dbReference>
<reference evidence="1 3" key="1">
    <citation type="submission" date="2023-07" db="EMBL/GenBank/DDBJ databases">
        <title>Sorghum-associated microbial communities from plants grown in Nebraska, USA.</title>
        <authorList>
            <person name="Schachtman D."/>
        </authorList>
    </citation>
    <scope>NUCLEOTIDE SEQUENCE</scope>
    <source>
        <strain evidence="1">DS1006</strain>
        <strain evidence="2 3">DS1016</strain>
    </source>
</reference>
<protein>
    <submittedName>
        <fullName evidence="1">Uncharacterized protein</fullName>
    </submittedName>
</protein>
<evidence type="ECO:0000313" key="1">
    <source>
        <dbReference type="EMBL" id="MDP9903164.1"/>
    </source>
</evidence>
<evidence type="ECO:0000313" key="2">
    <source>
        <dbReference type="EMBL" id="MDQ0180183.1"/>
    </source>
</evidence>
<evidence type="ECO:0000313" key="4">
    <source>
        <dbReference type="Proteomes" id="UP001242995"/>
    </source>
</evidence>
<dbReference type="AlphaFoldDB" id="A0AAW8DDL3"/>
<comment type="caution">
    <text evidence="1">The sequence shown here is derived from an EMBL/GenBank/DDBJ whole genome shotgun (WGS) entry which is preliminary data.</text>
</comment>
<name>A0AAW8DDL3_9MICC</name>
<proteinExistence type="predicted"/>
<dbReference type="EMBL" id="JAUSRG010000001">
    <property type="protein sequence ID" value="MDP9903164.1"/>
    <property type="molecule type" value="Genomic_DNA"/>
</dbReference>
<sequence length="150" mass="16329">MHSRIEDSHLDPELLPTVEPTPCTEAQFVEPVLKAIQAAVADCSVIAARVFAGRIYDRKGENCTTAFGHTPNPSYSTGCDDFYLQIGIRVPSYANKPVLEAIYAVEALSNEQLLRVARARLDDAQQRTAAAQAAEATIQAEIDRLSVKKG</sequence>
<dbReference type="EMBL" id="JAUSTF010000002">
    <property type="protein sequence ID" value="MDQ0180183.1"/>
    <property type="molecule type" value="Genomic_DNA"/>
</dbReference>